<dbReference type="SUPFAM" id="SSF51161">
    <property type="entry name" value="Trimeric LpxA-like enzymes"/>
    <property type="match status" value="1"/>
</dbReference>
<comment type="similarity">
    <text evidence="1">Belongs to the transferase hexapeptide repeat family.</text>
</comment>
<feature type="transmembrane region" description="Helical" evidence="4">
    <location>
        <begin position="57"/>
        <end position="74"/>
    </location>
</feature>
<evidence type="ECO:0000256" key="2">
    <source>
        <dbReference type="ARBA" id="ARBA00022679"/>
    </source>
</evidence>
<keyword evidence="6" id="KW-1185">Reference proteome</keyword>
<sequence>MEKTSDRPNSNESIRTNERDASGQPQFVEPTVQEVPGKTDLSRFDNSWYNPGSRPKIVLWFLVNAFFLNTYLPIPVKLKVAVLRLFGAKVGNGVMIKPAVNIKYPWLLRIGNYVWIGEQVWIDNLSEVSIGDNTCLSQGSMLLTGNHDYRRSTFDLTTRPITLADGVWIGAKSVVCAGVSCESHAVLAVNSVATRSLNAYGVYQGNPAVWVRQRTITT</sequence>
<organism evidence="5 6">
    <name type="scientific">Spirosoma profusum</name>
    <dbReference type="NCBI Taxonomy" id="2771354"/>
    <lineage>
        <taxon>Bacteria</taxon>
        <taxon>Pseudomonadati</taxon>
        <taxon>Bacteroidota</taxon>
        <taxon>Cytophagia</taxon>
        <taxon>Cytophagales</taxon>
        <taxon>Cytophagaceae</taxon>
        <taxon>Spirosoma</taxon>
    </lineage>
</organism>
<dbReference type="GO" id="GO:0005829">
    <property type="term" value="C:cytosol"/>
    <property type="evidence" value="ECO:0007669"/>
    <property type="project" value="TreeGrafter"/>
</dbReference>
<dbReference type="GO" id="GO:0008374">
    <property type="term" value="F:O-acyltransferase activity"/>
    <property type="evidence" value="ECO:0007669"/>
    <property type="project" value="TreeGrafter"/>
</dbReference>
<dbReference type="NCBIfam" id="NF007797">
    <property type="entry name" value="PRK10502.1"/>
    <property type="match status" value="1"/>
</dbReference>
<feature type="region of interest" description="Disordered" evidence="3">
    <location>
        <begin position="1"/>
        <end position="29"/>
    </location>
</feature>
<gene>
    <name evidence="5" type="primary">wcaF</name>
    <name evidence="5" type="ORF">IC229_28075</name>
</gene>
<evidence type="ECO:0000256" key="1">
    <source>
        <dbReference type="ARBA" id="ARBA00007274"/>
    </source>
</evidence>
<proteinExistence type="inferred from homology"/>
<name>A0A927ASV8_9BACT</name>
<dbReference type="InterPro" id="IPR051159">
    <property type="entry name" value="Hexapeptide_acetyltransf"/>
</dbReference>
<protein>
    <submittedName>
        <fullName evidence="5">Colanic acid biosynthesis acetyltransferase WcaF</fullName>
    </submittedName>
</protein>
<keyword evidence="4" id="KW-0472">Membrane</keyword>
<dbReference type="EMBL" id="JACWZY010000033">
    <property type="protein sequence ID" value="MBD2704531.1"/>
    <property type="molecule type" value="Genomic_DNA"/>
</dbReference>
<dbReference type="AlphaFoldDB" id="A0A927ASV8"/>
<dbReference type="PANTHER" id="PTHR23416:SF23">
    <property type="entry name" value="ACETYLTRANSFERASE C18B11.09C-RELATED"/>
    <property type="match status" value="1"/>
</dbReference>
<accession>A0A927ASV8</accession>
<evidence type="ECO:0000256" key="3">
    <source>
        <dbReference type="SAM" id="MobiDB-lite"/>
    </source>
</evidence>
<dbReference type="PANTHER" id="PTHR23416">
    <property type="entry name" value="SIALIC ACID SYNTHASE-RELATED"/>
    <property type="match status" value="1"/>
</dbReference>
<dbReference type="CDD" id="cd05825">
    <property type="entry name" value="LbH_wcaF_like"/>
    <property type="match status" value="1"/>
</dbReference>
<keyword evidence="4" id="KW-0812">Transmembrane</keyword>
<evidence type="ECO:0000256" key="4">
    <source>
        <dbReference type="SAM" id="Phobius"/>
    </source>
</evidence>
<keyword evidence="2" id="KW-0808">Transferase</keyword>
<comment type="caution">
    <text evidence="5">The sequence shown here is derived from an EMBL/GenBank/DDBJ whole genome shotgun (WGS) entry which is preliminary data.</text>
</comment>
<evidence type="ECO:0000313" key="6">
    <source>
        <dbReference type="Proteomes" id="UP000598820"/>
    </source>
</evidence>
<reference evidence="5" key="1">
    <citation type="submission" date="2020-09" db="EMBL/GenBank/DDBJ databases">
        <authorList>
            <person name="Kim M.K."/>
        </authorList>
    </citation>
    <scope>NUCLEOTIDE SEQUENCE</scope>
    <source>
        <strain evidence="5">BT702</strain>
    </source>
</reference>
<dbReference type="RefSeq" id="WP_190891183.1">
    <property type="nucleotide sequence ID" value="NZ_JACWZY010000033.1"/>
</dbReference>
<dbReference type="Gene3D" id="2.160.10.10">
    <property type="entry name" value="Hexapeptide repeat proteins"/>
    <property type="match status" value="1"/>
</dbReference>
<dbReference type="InterPro" id="IPR011004">
    <property type="entry name" value="Trimer_LpxA-like_sf"/>
</dbReference>
<evidence type="ECO:0000313" key="5">
    <source>
        <dbReference type="EMBL" id="MBD2704531.1"/>
    </source>
</evidence>
<dbReference type="Proteomes" id="UP000598820">
    <property type="component" value="Unassembled WGS sequence"/>
</dbReference>
<keyword evidence="4" id="KW-1133">Transmembrane helix</keyword>